<evidence type="ECO:0000256" key="6">
    <source>
        <dbReference type="ARBA" id="ARBA00022989"/>
    </source>
</evidence>
<keyword evidence="5 8" id="KW-0812">Transmembrane</keyword>
<evidence type="ECO:0000256" key="2">
    <source>
        <dbReference type="ARBA" id="ARBA00022475"/>
    </source>
</evidence>
<dbReference type="OrthoDB" id="9776737at2"/>
<dbReference type="RefSeq" id="WP_011937442.1">
    <property type="nucleotide sequence ID" value="NC_009483.1"/>
</dbReference>
<evidence type="ECO:0000256" key="8">
    <source>
        <dbReference type="SAM" id="Phobius"/>
    </source>
</evidence>
<organism evidence="10 11">
    <name type="scientific">Geotalea uraniireducens (strain Rf4)</name>
    <name type="common">Geobacter uraniireducens</name>
    <dbReference type="NCBI Taxonomy" id="351605"/>
    <lineage>
        <taxon>Bacteria</taxon>
        <taxon>Pseudomonadati</taxon>
        <taxon>Thermodesulfobacteriota</taxon>
        <taxon>Desulfuromonadia</taxon>
        <taxon>Geobacterales</taxon>
        <taxon>Geobacteraceae</taxon>
        <taxon>Geotalea</taxon>
    </lineage>
</organism>
<evidence type="ECO:0000256" key="7">
    <source>
        <dbReference type="ARBA" id="ARBA00023136"/>
    </source>
</evidence>
<dbReference type="STRING" id="351605.Gura_0502"/>
<keyword evidence="2" id="KW-1003">Cell membrane</keyword>
<keyword evidence="7 8" id="KW-0472">Membrane</keyword>
<evidence type="ECO:0000313" key="10">
    <source>
        <dbReference type="EMBL" id="ABQ24717.1"/>
    </source>
</evidence>
<dbReference type="Pfam" id="PF13231">
    <property type="entry name" value="PMT_2"/>
    <property type="match status" value="1"/>
</dbReference>
<feature type="transmembrane region" description="Helical" evidence="8">
    <location>
        <begin position="341"/>
        <end position="360"/>
    </location>
</feature>
<evidence type="ECO:0000256" key="4">
    <source>
        <dbReference type="ARBA" id="ARBA00022679"/>
    </source>
</evidence>
<sequence>MLHCNDSVNFKVLLAILIVSACLRLWGAFDITGYTGDESFHVPSAISLGQYGTPLSSNWTHPPAGALILLGTITLFGDNPVGWRIGGIVFGTVSVGLLYLVAFRLYRNEMAALLAATLLAMDPFHIYFSRTTFMEIPVLCFFLMFLYFMLEYAEDGSRWSLPLAGVALGLTAATKSYFVCSMLLVIGYAWWKKWQQKDGQATHVLDFLCYLLCLPVAIYLLSYYHWFGRGFTLQEFFQMRGDALWTLRNITIDSFENKWFLEVGGQPWEWFVKPIVFGYQFETNRYLLEINNFPIRLFSLFSLIALTVHGWRRRLAPLLVPPILFASVYLLFLLLNRPMSSSSALVVLPFAYLALARAVVLLEEQYCRACRLSLIALVLIVFWEAYLYPLATGRVVSDFLYSPILSSTKIMRMQ</sequence>
<dbReference type="GO" id="GO:0016763">
    <property type="term" value="F:pentosyltransferase activity"/>
    <property type="evidence" value="ECO:0007669"/>
    <property type="project" value="TreeGrafter"/>
</dbReference>
<reference evidence="10 11" key="1">
    <citation type="submission" date="2007-05" db="EMBL/GenBank/DDBJ databases">
        <title>Complete sequence of Geobacter uraniireducens Rf4.</title>
        <authorList>
            <consortium name="US DOE Joint Genome Institute"/>
            <person name="Copeland A."/>
            <person name="Lucas S."/>
            <person name="Lapidus A."/>
            <person name="Barry K."/>
            <person name="Detter J.C."/>
            <person name="Glavina del Rio T."/>
            <person name="Hammon N."/>
            <person name="Israni S."/>
            <person name="Dalin E."/>
            <person name="Tice H."/>
            <person name="Pitluck S."/>
            <person name="Chertkov O."/>
            <person name="Brettin T."/>
            <person name="Bruce D."/>
            <person name="Han C."/>
            <person name="Schmutz J."/>
            <person name="Larimer F."/>
            <person name="Land M."/>
            <person name="Hauser L."/>
            <person name="Kyrpides N."/>
            <person name="Mikhailova N."/>
            <person name="Shelobolina E."/>
            <person name="Aklujkar M."/>
            <person name="Lovley D."/>
            <person name="Richardson P."/>
        </authorList>
    </citation>
    <scope>NUCLEOTIDE SEQUENCE [LARGE SCALE GENOMIC DNA]</scope>
    <source>
        <strain evidence="10 11">Rf4</strain>
    </source>
</reference>
<keyword evidence="4 10" id="KW-0808">Transferase</keyword>
<proteinExistence type="predicted"/>
<protein>
    <submittedName>
        <fullName evidence="10">Glycosyl transferase, family 39</fullName>
    </submittedName>
</protein>
<dbReference type="GO" id="GO:0005886">
    <property type="term" value="C:plasma membrane"/>
    <property type="evidence" value="ECO:0007669"/>
    <property type="project" value="UniProtKB-SubCell"/>
</dbReference>
<name>A5GCG9_GEOUR</name>
<dbReference type="Proteomes" id="UP000006695">
    <property type="component" value="Chromosome"/>
</dbReference>
<dbReference type="HOGENOM" id="CLU_631288_0_0_7"/>
<feature type="transmembrane region" description="Helical" evidence="8">
    <location>
        <begin position="162"/>
        <end position="191"/>
    </location>
</feature>
<evidence type="ECO:0000256" key="3">
    <source>
        <dbReference type="ARBA" id="ARBA00022676"/>
    </source>
</evidence>
<keyword evidence="6 8" id="KW-1133">Transmembrane helix</keyword>
<keyword evidence="3" id="KW-0328">Glycosyltransferase</keyword>
<dbReference type="KEGG" id="gur:Gura_0502"/>
<gene>
    <name evidence="10" type="ordered locus">Gura_0502</name>
</gene>
<evidence type="ECO:0000313" key="11">
    <source>
        <dbReference type="Proteomes" id="UP000006695"/>
    </source>
</evidence>
<dbReference type="AlphaFoldDB" id="A5GCG9"/>
<dbReference type="PANTHER" id="PTHR33908">
    <property type="entry name" value="MANNOSYLTRANSFERASE YKCB-RELATED"/>
    <property type="match status" value="1"/>
</dbReference>
<keyword evidence="11" id="KW-1185">Reference proteome</keyword>
<comment type="subcellular location">
    <subcellularLocation>
        <location evidence="1">Cell membrane</location>
        <topology evidence="1">Multi-pass membrane protein</topology>
    </subcellularLocation>
</comment>
<feature type="transmembrane region" description="Helical" evidence="8">
    <location>
        <begin position="293"/>
        <end position="311"/>
    </location>
</feature>
<dbReference type="PANTHER" id="PTHR33908:SF11">
    <property type="entry name" value="MEMBRANE PROTEIN"/>
    <property type="match status" value="1"/>
</dbReference>
<feature type="transmembrane region" description="Helical" evidence="8">
    <location>
        <begin position="85"/>
        <end position="106"/>
    </location>
</feature>
<evidence type="ECO:0000256" key="1">
    <source>
        <dbReference type="ARBA" id="ARBA00004651"/>
    </source>
</evidence>
<feature type="domain" description="Glycosyltransferase RgtA/B/C/D-like" evidence="9">
    <location>
        <begin position="61"/>
        <end position="218"/>
    </location>
</feature>
<evidence type="ECO:0000256" key="5">
    <source>
        <dbReference type="ARBA" id="ARBA00022692"/>
    </source>
</evidence>
<dbReference type="GO" id="GO:0009103">
    <property type="term" value="P:lipopolysaccharide biosynthetic process"/>
    <property type="evidence" value="ECO:0007669"/>
    <property type="project" value="UniProtKB-ARBA"/>
</dbReference>
<dbReference type="EMBL" id="CP000698">
    <property type="protein sequence ID" value="ABQ24717.1"/>
    <property type="molecule type" value="Genomic_DNA"/>
</dbReference>
<dbReference type="InterPro" id="IPR050297">
    <property type="entry name" value="LipidA_mod_glycosyltrf_83"/>
</dbReference>
<feature type="transmembrane region" description="Helical" evidence="8">
    <location>
        <begin position="372"/>
        <end position="391"/>
    </location>
</feature>
<feature type="transmembrane region" description="Helical" evidence="8">
    <location>
        <begin position="203"/>
        <end position="226"/>
    </location>
</feature>
<feature type="transmembrane region" description="Helical" evidence="8">
    <location>
        <begin position="318"/>
        <end position="335"/>
    </location>
</feature>
<dbReference type="InterPro" id="IPR038731">
    <property type="entry name" value="RgtA/B/C-like"/>
</dbReference>
<feature type="transmembrane region" description="Helical" evidence="8">
    <location>
        <begin position="127"/>
        <end position="150"/>
    </location>
</feature>
<feature type="transmembrane region" description="Helical" evidence="8">
    <location>
        <begin position="12"/>
        <end position="29"/>
    </location>
</feature>
<accession>A5GCG9</accession>
<evidence type="ECO:0000259" key="9">
    <source>
        <dbReference type="Pfam" id="PF13231"/>
    </source>
</evidence>
<dbReference type="CAZy" id="GT39">
    <property type="family name" value="Glycosyltransferase Family 39"/>
</dbReference>